<gene>
    <name evidence="1" type="ORF">NX780_04510</name>
</gene>
<dbReference type="NCBIfam" id="TIGR04353">
    <property type="entry name" value="PqqD_rel_X"/>
    <property type="match status" value="1"/>
</dbReference>
<keyword evidence="2" id="KW-1185">Reference proteome</keyword>
<dbReference type="RefSeq" id="WP_258826653.1">
    <property type="nucleotide sequence ID" value="NZ_JANUHA010000002.1"/>
</dbReference>
<evidence type="ECO:0000313" key="1">
    <source>
        <dbReference type="EMBL" id="MCS0595602.1"/>
    </source>
</evidence>
<dbReference type="Proteomes" id="UP001206572">
    <property type="component" value="Unassembled WGS sequence"/>
</dbReference>
<name>A0ABT2AH78_9BURK</name>
<dbReference type="InterPro" id="IPR027599">
    <property type="entry name" value="PqqD-rel_X"/>
</dbReference>
<organism evidence="1 2">
    <name type="scientific">Massilia agri</name>
    <dbReference type="NCBI Taxonomy" id="1886785"/>
    <lineage>
        <taxon>Bacteria</taxon>
        <taxon>Pseudomonadati</taxon>
        <taxon>Pseudomonadota</taxon>
        <taxon>Betaproteobacteria</taxon>
        <taxon>Burkholderiales</taxon>
        <taxon>Oxalobacteraceae</taxon>
        <taxon>Telluria group</taxon>
        <taxon>Massilia</taxon>
    </lineage>
</organism>
<proteinExistence type="predicted"/>
<comment type="caution">
    <text evidence="1">The sequence shown here is derived from an EMBL/GenBank/DDBJ whole genome shotgun (WGS) entry which is preliminary data.</text>
</comment>
<protein>
    <submittedName>
        <fullName evidence="1">HPr-rel-A system PqqD family peptide chaperone</fullName>
    </submittedName>
</protein>
<accession>A0ABT2AH78</accession>
<sequence length="88" mass="9272">MQAFPGAWRLVPGQALLHHGAGDEHLVFNDLSGDTHLLDAQAMQVLRALQAGPLAPAALQGLCGEAQEPEDIAALLAELQELMLVQPA</sequence>
<evidence type="ECO:0000313" key="2">
    <source>
        <dbReference type="Proteomes" id="UP001206572"/>
    </source>
</evidence>
<dbReference type="EMBL" id="JANUHA010000002">
    <property type="protein sequence ID" value="MCS0595602.1"/>
    <property type="molecule type" value="Genomic_DNA"/>
</dbReference>
<reference evidence="1 2" key="1">
    <citation type="submission" date="2022-08" db="EMBL/GenBank/DDBJ databases">
        <title>Reclassification of Massilia species as members of the genera Telluria, Duganella, Pseudoduganella, Mokoshia gen. nov. and Zemynaea gen. nov. using orthogonal and non-orthogonal genome-based approaches.</title>
        <authorList>
            <person name="Bowman J.P."/>
        </authorList>
    </citation>
    <scope>NUCLEOTIDE SEQUENCE [LARGE SCALE GENOMIC DNA]</scope>
    <source>
        <strain evidence="1 2">JCM 31661</strain>
    </source>
</reference>